<proteinExistence type="predicted"/>
<dbReference type="AlphaFoldDB" id="A0A2B7X5E6"/>
<dbReference type="EMBL" id="PDNA01000204">
    <property type="protein sequence ID" value="PGH04003.1"/>
    <property type="molecule type" value="Genomic_DNA"/>
</dbReference>
<sequence>MRSLALTTLLFLLLTPFSAAFWIYPYQGPRCSAMRITKWLGGPTKGCQTNVGKGGISASSAIVKSTGPVDDPHVAVFFSSTDCNPETEIGHSDDGCVTGNIRSFEVWNVETGD</sequence>
<keyword evidence="1" id="KW-0732">Signal</keyword>
<feature type="signal peptide" evidence="1">
    <location>
        <begin position="1"/>
        <end position="20"/>
    </location>
</feature>
<comment type="caution">
    <text evidence="2">The sequence shown here is derived from an EMBL/GenBank/DDBJ whole genome shotgun (WGS) entry which is preliminary data.</text>
</comment>
<protein>
    <submittedName>
        <fullName evidence="2">Uncharacterized protein</fullName>
    </submittedName>
</protein>
<dbReference type="OrthoDB" id="2129288at2759"/>
<feature type="chain" id="PRO_5012089512" evidence="1">
    <location>
        <begin position="21"/>
        <end position="113"/>
    </location>
</feature>
<dbReference type="Proteomes" id="UP000224634">
    <property type="component" value="Unassembled WGS sequence"/>
</dbReference>
<evidence type="ECO:0000313" key="2">
    <source>
        <dbReference type="EMBL" id="PGH04003.1"/>
    </source>
</evidence>
<gene>
    <name evidence="2" type="ORF">AJ80_08587</name>
</gene>
<accession>A0A2B7X5E6</accession>
<organism evidence="2 3">
    <name type="scientific">Polytolypa hystricis (strain UAMH7299)</name>
    <dbReference type="NCBI Taxonomy" id="1447883"/>
    <lineage>
        <taxon>Eukaryota</taxon>
        <taxon>Fungi</taxon>
        <taxon>Dikarya</taxon>
        <taxon>Ascomycota</taxon>
        <taxon>Pezizomycotina</taxon>
        <taxon>Eurotiomycetes</taxon>
        <taxon>Eurotiomycetidae</taxon>
        <taxon>Onygenales</taxon>
        <taxon>Onygenales incertae sedis</taxon>
        <taxon>Polytolypa</taxon>
    </lineage>
</organism>
<reference evidence="2 3" key="1">
    <citation type="submission" date="2017-10" db="EMBL/GenBank/DDBJ databases">
        <title>Comparative genomics in systemic dimorphic fungi from Ajellomycetaceae.</title>
        <authorList>
            <person name="Munoz J.F."/>
            <person name="Mcewen J.G."/>
            <person name="Clay O.K."/>
            <person name="Cuomo C.A."/>
        </authorList>
    </citation>
    <scope>NUCLEOTIDE SEQUENCE [LARGE SCALE GENOMIC DNA]</scope>
    <source>
        <strain evidence="2 3">UAMH7299</strain>
    </source>
</reference>
<evidence type="ECO:0000313" key="3">
    <source>
        <dbReference type="Proteomes" id="UP000224634"/>
    </source>
</evidence>
<name>A0A2B7X5E6_POLH7</name>
<keyword evidence="3" id="KW-1185">Reference proteome</keyword>
<evidence type="ECO:0000256" key="1">
    <source>
        <dbReference type="SAM" id="SignalP"/>
    </source>
</evidence>